<dbReference type="GO" id="GO:0045944">
    <property type="term" value="P:positive regulation of transcription by RNA polymerase II"/>
    <property type="evidence" value="ECO:0007669"/>
    <property type="project" value="TreeGrafter"/>
</dbReference>
<feature type="compositionally biased region" description="Polar residues" evidence="11">
    <location>
        <begin position="560"/>
        <end position="587"/>
    </location>
</feature>
<feature type="compositionally biased region" description="Acidic residues" evidence="11">
    <location>
        <begin position="1356"/>
        <end position="1407"/>
    </location>
</feature>
<dbReference type="PANTHER" id="PTHR47257:SF1">
    <property type="entry name" value="PH-RESPONSE TRANSCRIPTION FACTOR PACC_RIM101"/>
    <property type="match status" value="1"/>
</dbReference>
<evidence type="ECO:0000256" key="6">
    <source>
        <dbReference type="ARBA" id="ARBA00022833"/>
    </source>
</evidence>
<feature type="region of interest" description="Disordered" evidence="11">
    <location>
        <begin position="498"/>
        <end position="523"/>
    </location>
</feature>
<feature type="compositionally biased region" description="Polar residues" evidence="11">
    <location>
        <begin position="781"/>
        <end position="791"/>
    </location>
</feature>
<feature type="region of interest" description="Disordered" evidence="11">
    <location>
        <begin position="1037"/>
        <end position="1058"/>
    </location>
</feature>
<evidence type="ECO:0000256" key="11">
    <source>
        <dbReference type="SAM" id="MobiDB-lite"/>
    </source>
</evidence>
<sequence length="1456" mass="160541">MENIPSPQSFIFSDDYICQWDSCLKNFDDAEMLYEHVRDDHVGRKAHHNLCLTCRWDKCTVPTFAKRDHITSHLRVHIASKPFACEICKKGFKRPQDLKKHEKTHQDNPASAATINNPNAHLQPGNREQTYQPLTPPSYLDRSPSIASSTISAHSPYNMPMSPASMADSTESWSNPGLASPSHSTNSDLYNSPRVSDLGMDLTNNQDFSRPTIDVSGTYYGVFPPAPSNFEDMISPMSAKRSRDGYDELLSDTLGSFAMEAKKKRMDPSYNEDMMGRLNALSAILEVNPLTPDRLISSLPNVNDWNQFNQLNQFCSTLFEDVSGEVFEPQTFDTLFPDYDQKQTPISTDAGFGVNGFQNYNTAAINPNLGNNNSIGNNLGFSAAPQGESIYSTVIPDDPFVTAPTTQPMAYGTEPMPWDIDATPGVQLPGVVRTAPVKATVQQQVNPFDTRYYTLGSSMSGRVKPEVKVEVKEEVFEPKVVVKTERTYADMSTQTKAKQEKYLSEGGQMMMQRPAEKKKSKSSYEGMDPALLMLSAPSVPDTPLPELATDEIAAEDSENGQENTTVEVTEGADTTVSSNTQPASSSRFGGYVQKGLAKQAAAAAAAAAAATTTSTEPLDPLEAMTRQLAQARLEDAPIKTIRKPSTTKPITDGGMERQIKAAKARAACSEDPVRKQHAEVVLNLLKSIDALMTDHRQKVAMWKEAQAKQQQLGAVPRVGSSTHMYPRTGVNVQNQGQIRTVSSYLPRRTPHQASPLHQEHNRSDPDYSQLRSSLTEEKPSAYSSDSPVLYPTSNLHEASEVPFELSEEERRFIEEDIAKTPVESAYPTVHVIGQDELRSKSQQGLQAVKSGVESLRSVLANNPMEHSRDSTAQGFGQDLGRSESGSSSSIAISSSSGIIETQEISSTSPTRSRSGSWSFLPTSLSGKHLQNLSSSSASSYSNSGSFVSPTSQQLRAGSIKDVAESITDSVAESIKSLSSGLKLGQLAEGFGLNGPVPGVSTRRGTGDQYQQNTGPYLNSMRGQASRSRVWMWNGQDVSGDRGAATPTEMQGSDGESITRMRTDSRRDLIKTGAKTEEAAKETAALLAKVREQEDVAMERARRMPEVEKMAQRYQDSWTEIHDHTARNSEKADSADVILEKVIELCMRHAKSSMQLAEEAKDLKDLDESLDEMVSMSENIQKKLVGLEAMIEKLENEAEVSSLAEWKKTKTAELDKYMESKRKELWDKAELLSTRSEQFQKEEAARKLRLYQNQFETDMERFRRTQEERNQDLWRIAEAEAGIVTMESPLDRIGLSNKADPATGVLSNVSGTNSKIPLTVVDLMAGHPAVLNEQEEEERREKEDLDNFLGPATESDSKEEDEDEDEEEEEEEERDVLGDEDIDEDDDEDSEEDEEDEDEEDDSEDDLDPIAKARKSRAQAAAAAARLNQSKSNTIGSTISAFSALSSHPSTTSLSRP</sequence>
<dbReference type="InterPro" id="IPR036236">
    <property type="entry name" value="Znf_C2H2_sf"/>
</dbReference>
<keyword evidence="6" id="KW-0862">Zinc</keyword>
<gene>
    <name evidence="13" type="ORF">BGZ80_010740</name>
</gene>
<dbReference type="PANTHER" id="PTHR47257">
    <property type="entry name" value="PH-RESPONSE TRANSCRIPTION FACTOR PACC/RIM101"/>
    <property type="match status" value="1"/>
</dbReference>
<dbReference type="Proteomes" id="UP000703661">
    <property type="component" value="Unassembled WGS sequence"/>
</dbReference>
<evidence type="ECO:0000256" key="9">
    <source>
        <dbReference type="PROSITE-ProRule" id="PRU00042"/>
    </source>
</evidence>
<dbReference type="PROSITE" id="PS00028">
    <property type="entry name" value="ZINC_FINGER_C2H2_1"/>
    <property type="match status" value="2"/>
</dbReference>
<dbReference type="InterPro" id="IPR050806">
    <property type="entry name" value="pacC/RIM101"/>
</dbReference>
<keyword evidence="10" id="KW-0175">Coiled coil</keyword>
<feature type="region of interest" description="Disordered" evidence="11">
    <location>
        <begin position="930"/>
        <end position="954"/>
    </location>
</feature>
<evidence type="ECO:0000259" key="12">
    <source>
        <dbReference type="PROSITE" id="PS50157"/>
    </source>
</evidence>
<keyword evidence="14" id="KW-1185">Reference proteome</keyword>
<feature type="compositionally biased region" description="Polar residues" evidence="11">
    <location>
        <begin position="730"/>
        <end position="743"/>
    </location>
</feature>
<keyword evidence="4" id="KW-0677">Repeat</keyword>
<keyword evidence="5 9" id="KW-0863">Zinc-finger</keyword>
<feature type="compositionally biased region" description="Low complexity" evidence="11">
    <location>
        <begin position="933"/>
        <end position="948"/>
    </location>
</feature>
<dbReference type="Gene3D" id="3.30.160.60">
    <property type="entry name" value="Classic Zinc Finger"/>
    <property type="match status" value="2"/>
</dbReference>
<feature type="compositionally biased region" description="Low complexity" evidence="11">
    <location>
        <begin position="882"/>
        <end position="918"/>
    </location>
</feature>
<feature type="region of interest" description="Disordered" evidence="11">
    <location>
        <begin position="713"/>
        <end position="791"/>
    </location>
</feature>
<dbReference type="SMART" id="SM00355">
    <property type="entry name" value="ZnF_C2H2"/>
    <property type="match status" value="3"/>
</dbReference>
<evidence type="ECO:0000313" key="14">
    <source>
        <dbReference type="Proteomes" id="UP000703661"/>
    </source>
</evidence>
<feature type="region of interest" description="Disordered" evidence="11">
    <location>
        <begin position="162"/>
        <end position="192"/>
    </location>
</feature>
<feature type="region of interest" description="Disordered" evidence="11">
    <location>
        <begin position="999"/>
        <end position="1020"/>
    </location>
</feature>
<feature type="domain" description="C2H2-type" evidence="12">
    <location>
        <begin position="16"/>
        <end position="46"/>
    </location>
</feature>
<feature type="compositionally biased region" description="Polar residues" evidence="11">
    <location>
        <begin position="107"/>
        <end position="133"/>
    </location>
</feature>
<feature type="region of interest" description="Disordered" evidence="11">
    <location>
        <begin position="862"/>
        <end position="918"/>
    </location>
</feature>
<dbReference type="FunFam" id="3.30.160.60:FF:000100">
    <property type="entry name" value="Zinc finger 45-like"/>
    <property type="match status" value="1"/>
</dbReference>
<feature type="compositionally biased region" description="Basic and acidic residues" evidence="11">
    <location>
        <begin position="96"/>
        <end position="106"/>
    </location>
</feature>
<keyword evidence="3" id="KW-0479">Metal-binding</keyword>
<evidence type="ECO:0000313" key="13">
    <source>
        <dbReference type="EMBL" id="KAG0013974.1"/>
    </source>
</evidence>
<evidence type="ECO:0000256" key="3">
    <source>
        <dbReference type="ARBA" id="ARBA00022723"/>
    </source>
</evidence>
<name>A0A9P6SZI6_9FUNG</name>
<evidence type="ECO:0000256" key="5">
    <source>
        <dbReference type="ARBA" id="ARBA00022771"/>
    </source>
</evidence>
<evidence type="ECO:0000256" key="7">
    <source>
        <dbReference type="ARBA" id="ARBA00023242"/>
    </source>
</evidence>
<feature type="compositionally biased region" description="Polar residues" evidence="11">
    <location>
        <begin position="1007"/>
        <end position="1020"/>
    </location>
</feature>
<dbReference type="SUPFAM" id="SSF57667">
    <property type="entry name" value="beta-beta-alpha zinc fingers"/>
    <property type="match status" value="2"/>
</dbReference>
<dbReference type="EMBL" id="JAAAID010000781">
    <property type="protein sequence ID" value="KAG0013974.1"/>
    <property type="molecule type" value="Genomic_DNA"/>
</dbReference>
<comment type="similarity">
    <text evidence="8">Belongs to the pacC/RIM101 family.</text>
</comment>
<evidence type="ECO:0000256" key="1">
    <source>
        <dbReference type="ARBA" id="ARBA00004123"/>
    </source>
</evidence>
<evidence type="ECO:0000256" key="4">
    <source>
        <dbReference type="ARBA" id="ARBA00022737"/>
    </source>
</evidence>
<accession>A0A9P6SZI6</accession>
<keyword evidence="7" id="KW-0539">Nucleus</keyword>
<feature type="region of interest" description="Disordered" evidence="11">
    <location>
        <begin position="1331"/>
        <end position="1418"/>
    </location>
</feature>
<comment type="subcellular location">
    <subcellularLocation>
        <location evidence="1">Nucleus</location>
    </subcellularLocation>
</comment>
<feature type="compositionally biased region" description="Polar residues" evidence="11">
    <location>
        <begin position="167"/>
        <end position="192"/>
    </location>
</feature>
<organism evidence="13 14">
    <name type="scientific">Entomortierella chlamydospora</name>
    <dbReference type="NCBI Taxonomy" id="101097"/>
    <lineage>
        <taxon>Eukaryota</taxon>
        <taxon>Fungi</taxon>
        <taxon>Fungi incertae sedis</taxon>
        <taxon>Mucoromycota</taxon>
        <taxon>Mortierellomycotina</taxon>
        <taxon>Mortierellomycetes</taxon>
        <taxon>Mortierellales</taxon>
        <taxon>Mortierellaceae</taxon>
        <taxon>Entomortierella</taxon>
    </lineage>
</organism>
<feature type="domain" description="C2H2-type" evidence="12">
    <location>
        <begin position="83"/>
        <end position="110"/>
    </location>
</feature>
<dbReference type="GO" id="GO:0005634">
    <property type="term" value="C:nucleus"/>
    <property type="evidence" value="ECO:0007669"/>
    <property type="project" value="UniProtKB-SubCell"/>
</dbReference>
<reference evidence="13" key="1">
    <citation type="journal article" date="2020" name="Fungal Divers.">
        <title>Resolving the Mortierellaceae phylogeny through synthesis of multi-gene phylogenetics and phylogenomics.</title>
        <authorList>
            <person name="Vandepol N."/>
            <person name="Liber J."/>
            <person name="Desiro A."/>
            <person name="Na H."/>
            <person name="Kennedy M."/>
            <person name="Barry K."/>
            <person name="Grigoriev I.V."/>
            <person name="Miller A.N."/>
            <person name="O'Donnell K."/>
            <person name="Stajich J.E."/>
            <person name="Bonito G."/>
        </authorList>
    </citation>
    <scope>NUCLEOTIDE SEQUENCE</scope>
    <source>
        <strain evidence="13">NRRL 2769</strain>
    </source>
</reference>
<proteinExistence type="inferred from homology"/>
<feature type="region of interest" description="Disordered" evidence="11">
    <location>
        <begin position="96"/>
        <end position="145"/>
    </location>
</feature>
<evidence type="ECO:0000256" key="8">
    <source>
        <dbReference type="ARBA" id="ARBA00038089"/>
    </source>
</evidence>
<feature type="coiled-coil region" evidence="10">
    <location>
        <begin position="1162"/>
        <end position="1203"/>
    </location>
</feature>
<dbReference type="InterPro" id="IPR013087">
    <property type="entry name" value="Znf_C2H2_type"/>
</dbReference>
<feature type="region of interest" description="Disordered" evidence="11">
    <location>
        <begin position="554"/>
        <end position="587"/>
    </location>
</feature>
<protein>
    <recommendedName>
        <fullName evidence="12">C2H2-type domain-containing protein</fullName>
    </recommendedName>
</protein>
<dbReference type="GO" id="GO:0008270">
    <property type="term" value="F:zinc ion binding"/>
    <property type="evidence" value="ECO:0007669"/>
    <property type="project" value="UniProtKB-KW"/>
</dbReference>
<comment type="caution">
    <text evidence="13">The sequence shown here is derived from an EMBL/GenBank/DDBJ whole genome shotgun (WGS) entry which is preliminary data.</text>
</comment>
<dbReference type="PROSITE" id="PS50157">
    <property type="entry name" value="ZINC_FINGER_C2H2_2"/>
    <property type="match status" value="2"/>
</dbReference>
<evidence type="ECO:0000256" key="10">
    <source>
        <dbReference type="SAM" id="Coils"/>
    </source>
</evidence>
<evidence type="ECO:0000256" key="2">
    <source>
        <dbReference type="ARBA" id="ARBA00022491"/>
    </source>
</evidence>
<keyword evidence="2" id="KW-0678">Repressor</keyword>